<dbReference type="PANTHER" id="PTHR21041:SF6">
    <property type="entry name" value="DC-STAMP DOMAIN-CONTAINING PROTEIN 2"/>
    <property type="match status" value="1"/>
</dbReference>
<dbReference type="OrthoDB" id="6598372at2759"/>
<dbReference type="InterPro" id="IPR051856">
    <property type="entry name" value="CSR-E3_Ligase_Protein"/>
</dbReference>
<dbReference type="Pfam" id="PF26039">
    <property type="entry name" value="Dcst2"/>
    <property type="match status" value="1"/>
</dbReference>
<sequence>MKRFRQRVTRLLRSSAVHQAKDNATGFFLGLFLAFVYGMTALLVQKHDLWYCLISTVTIAVFISFGMAFSSRVRANVMLMLPMLCSMHGKRFLLFLAFTAVMKGPMGNTLENFDRAADSVVCGTELVMNQTQQLMRRAAAPLLPVLKKIKAVTRNVYSMTGRVKKLFDALSESVRHVARTLRNVLHFLVTIGEVCNEKLGTPQKKCHKLFDEAHKDCMEQLSIFSFLCNIVEGFRPLCGLARAGQFFCIIPTYIVSHLKAKIADSTLAAFEQIKKEFEFNISASTHYDLQLNSSQSIQEMAQDMMEEVSEDLIYFQGLTGLLAYMSLVLLLFMYLQAVLYKNNYLQCDTFDNIYITDQFVEMDLRWSRQRQPAVLPLSQREARTYIRPRSLYLTAEERRTVAAGMLSVLKHLAMACVVIALDVMVFWVFDVVHHQAQGEIVARAPIIFEIQVNGSGYASDIFKDIVASFDVLQRGNITVLDKKCLMEPLEPDYTGYLVIGFLYGLATFTVITGGYIKRLRRFVCASYHPQRERERILLLRQRILSQRKSLGKALLRSVARGKEDGQHMSLLQTLSLYLPGGPAIARFLGVFDVSCMTCGKLMAGKDDPNVHVCSTSQCKGVYCSQCFRLMKNICAICMGPLTFQEDSEEELDSSDDERVILWTAALSSPHISQRRDMRKVMKRRISVATRGRGGQHCSLHSMRHAFHSQDRELYDPTALGPANQV</sequence>
<dbReference type="CTD" id="127579"/>
<dbReference type="InterPro" id="IPR058842">
    <property type="entry name" value="DCST1_C"/>
</dbReference>
<keyword evidence="3 5" id="KW-1133">Transmembrane helix</keyword>
<feature type="transmembrane region" description="Helical" evidence="5">
    <location>
        <begin position="92"/>
        <end position="110"/>
    </location>
</feature>
<evidence type="ECO:0000256" key="4">
    <source>
        <dbReference type="ARBA" id="ARBA00023136"/>
    </source>
</evidence>
<feature type="transmembrane region" description="Helical" evidence="5">
    <location>
        <begin position="312"/>
        <end position="335"/>
    </location>
</feature>
<name>A0A6J2W6G2_CHACN</name>
<feature type="transmembrane region" description="Helical" evidence="5">
    <location>
        <begin position="495"/>
        <end position="516"/>
    </location>
</feature>
<feature type="transmembrane region" description="Helical" evidence="5">
    <location>
        <begin position="24"/>
        <end position="44"/>
    </location>
</feature>
<gene>
    <name evidence="9" type="primary">dcst2</name>
</gene>
<evidence type="ECO:0000259" key="7">
    <source>
        <dbReference type="Pfam" id="PF26037"/>
    </source>
</evidence>
<evidence type="ECO:0000256" key="3">
    <source>
        <dbReference type="ARBA" id="ARBA00022989"/>
    </source>
</evidence>
<dbReference type="RefSeq" id="XP_030638976.1">
    <property type="nucleotide sequence ID" value="XM_030783116.1"/>
</dbReference>
<evidence type="ECO:0000256" key="5">
    <source>
        <dbReference type="SAM" id="Phobius"/>
    </source>
</evidence>
<dbReference type="Pfam" id="PF07782">
    <property type="entry name" value="DC_STAMP"/>
    <property type="match status" value="1"/>
</dbReference>
<evidence type="ECO:0000256" key="1">
    <source>
        <dbReference type="ARBA" id="ARBA00004141"/>
    </source>
</evidence>
<evidence type="ECO:0000313" key="9">
    <source>
        <dbReference type="RefSeq" id="XP_030638976.1"/>
    </source>
</evidence>
<feature type="transmembrane region" description="Helical" evidence="5">
    <location>
        <begin position="50"/>
        <end position="71"/>
    </location>
</feature>
<dbReference type="GO" id="GO:0016020">
    <property type="term" value="C:membrane"/>
    <property type="evidence" value="ECO:0007669"/>
    <property type="project" value="UniProtKB-SubCell"/>
</dbReference>
<comment type="subcellular location">
    <subcellularLocation>
        <location evidence="1">Membrane</location>
        <topology evidence="1">Multi-pass membrane protein</topology>
    </subcellularLocation>
</comment>
<feature type="domain" description="Dendritic cell-specific transmembrane protein-like" evidence="6">
    <location>
        <begin position="350"/>
        <end position="539"/>
    </location>
</feature>
<dbReference type="AlphaFoldDB" id="A0A6J2W6G2"/>
<dbReference type="InParanoid" id="A0A6J2W6G2"/>
<reference evidence="9" key="1">
    <citation type="submission" date="2025-08" db="UniProtKB">
        <authorList>
            <consortium name="RefSeq"/>
        </authorList>
    </citation>
    <scope>IDENTIFICATION</scope>
</reference>
<keyword evidence="4 5" id="KW-0472">Membrane</keyword>
<keyword evidence="2 5" id="KW-0812">Transmembrane</keyword>
<organism evidence="8 9">
    <name type="scientific">Chanos chanos</name>
    <name type="common">Milkfish</name>
    <name type="synonym">Mugil chanos</name>
    <dbReference type="NCBI Taxonomy" id="29144"/>
    <lineage>
        <taxon>Eukaryota</taxon>
        <taxon>Metazoa</taxon>
        <taxon>Chordata</taxon>
        <taxon>Craniata</taxon>
        <taxon>Vertebrata</taxon>
        <taxon>Euteleostomi</taxon>
        <taxon>Actinopterygii</taxon>
        <taxon>Neopterygii</taxon>
        <taxon>Teleostei</taxon>
        <taxon>Ostariophysi</taxon>
        <taxon>Gonorynchiformes</taxon>
        <taxon>Chanidae</taxon>
        <taxon>Chanos</taxon>
    </lineage>
</organism>
<dbReference type="PANTHER" id="PTHR21041">
    <property type="entry name" value="DENDRITIC CELL-SPECIFIC TRANSMEMBRANE PROTEIN"/>
    <property type="match status" value="1"/>
</dbReference>
<dbReference type="GeneID" id="115819614"/>
<keyword evidence="8" id="KW-1185">Reference proteome</keyword>
<accession>A0A6J2W6G2</accession>
<dbReference type="InterPro" id="IPR012858">
    <property type="entry name" value="DC_STAMP-like"/>
</dbReference>
<proteinExistence type="predicted"/>
<feature type="domain" description="E3 ubiquitin-protein ligase DCST1-like C-terminal" evidence="7">
    <location>
        <begin position="594"/>
        <end position="640"/>
    </location>
</feature>
<evidence type="ECO:0000256" key="2">
    <source>
        <dbReference type="ARBA" id="ARBA00022692"/>
    </source>
</evidence>
<evidence type="ECO:0000259" key="6">
    <source>
        <dbReference type="Pfam" id="PF07782"/>
    </source>
</evidence>
<protein>
    <submittedName>
        <fullName evidence="9">DC-STAMP domain-containing protein 2</fullName>
    </submittedName>
</protein>
<feature type="transmembrane region" description="Helical" evidence="5">
    <location>
        <begin position="408"/>
        <end position="429"/>
    </location>
</feature>
<dbReference type="Proteomes" id="UP000504632">
    <property type="component" value="Chromosome 8"/>
</dbReference>
<evidence type="ECO:0000313" key="8">
    <source>
        <dbReference type="Proteomes" id="UP000504632"/>
    </source>
</evidence>
<dbReference type="Pfam" id="PF26037">
    <property type="entry name" value="zf-RING_DCST1_C"/>
    <property type="match status" value="1"/>
</dbReference>